<keyword evidence="3" id="KW-1185">Reference proteome</keyword>
<evidence type="ECO:0000313" key="2">
    <source>
        <dbReference type="EMBL" id="GAA5144164.1"/>
    </source>
</evidence>
<evidence type="ECO:0000313" key="3">
    <source>
        <dbReference type="Proteomes" id="UP001499852"/>
    </source>
</evidence>
<organism evidence="2 3">
    <name type="scientific">Prosthecobacter algae</name>
    <dbReference type="NCBI Taxonomy" id="1144682"/>
    <lineage>
        <taxon>Bacteria</taxon>
        <taxon>Pseudomonadati</taxon>
        <taxon>Verrucomicrobiota</taxon>
        <taxon>Verrucomicrobiia</taxon>
        <taxon>Verrucomicrobiales</taxon>
        <taxon>Verrucomicrobiaceae</taxon>
        <taxon>Prosthecobacter</taxon>
    </lineage>
</organism>
<dbReference type="RefSeq" id="WP_345737561.1">
    <property type="nucleotide sequence ID" value="NZ_BAABIA010000007.1"/>
</dbReference>
<accession>A0ABP9PGW9</accession>
<protein>
    <submittedName>
        <fullName evidence="2">Uncharacterized protein</fullName>
    </submittedName>
</protein>
<comment type="caution">
    <text evidence="2">The sequence shown here is derived from an EMBL/GenBank/DDBJ whole genome shotgun (WGS) entry which is preliminary data.</text>
</comment>
<dbReference type="EMBL" id="BAABIA010000007">
    <property type="protein sequence ID" value="GAA5144164.1"/>
    <property type="molecule type" value="Genomic_DNA"/>
</dbReference>
<name>A0ABP9PGW9_9BACT</name>
<feature type="signal peptide" evidence="1">
    <location>
        <begin position="1"/>
        <end position="21"/>
    </location>
</feature>
<dbReference type="Proteomes" id="UP001499852">
    <property type="component" value="Unassembled WGS sequence"/>
</dbReference>
<evidence type="ECO:0000256" key="1">
    <source>
        <dbReference type="SAM" id="SignalP"/>
    </source>
</evidence>
<feature type="chain" id="PRO_5047481661" evidence="1">
    <location>
        <begin position="22"/>
        <end position="224"/>
    </location>
</feature>
<keyword evidence="1" id="KW-0732">Signal</keyword>
<reference evidence="3" key="1">
    <citation type="journal article" date="2019" name="Int. J. Syst. Evol. Microbiol.">
        <title>The Global Catalogue of Microorganisms (GCM) 10K type strain sequencing project: providing services to taxonomists for standard genome sequencing and annotation.</title>
        <authorList>
            <consortium name="The Broad Institute Genomics Platform"/>
            <consortium name="The Broad Institute Genome Sequencing Center for Infectious Disease"/>
            <person name="Wu L."/>
            <person name="Ma J."/>
        </authorList>
    </citation>
    <scope>NUCLEOTIDE SEQUENCE [LARGE SCALE GENOMIC DNA]</scope>
    <source>
        <strain evidence="3">JCM 18053</strain>
    </source>
</reference>
<gene>
    <name evidence="2" type="ORF">GCM10023213_33710</name>
</gene>
<sequence length="224" mass="24400">MKTILSSLSFLFLAGLSGLQANPEIPVAVAQSFGTATAESILLLKGTGTTAEPAEWTAYSRDAFRPEDVLRISVKLDGAFWKASPAGAGTRILDRVPTRPLDFKKLRYRSADARVVAAKSAALAQTTFVSIDYQLATNSETGTPEWGMALKDETGYEVGFVVVSAETGAVSFQDWSPRVPSTAGTPEDEGERAARAVKRAARKTWNWTDNARKETRGFFRELFR</sequence>
<proteinExistence type="predicted"/>